<gene>
    <name evidence="1" type="ORF">KKC1_23890</name>
</gene>
<reference evidence="2" key="1">
    <citation type="journal article" date="2017" name="Appl. Environ. Microbiol.">
        <title>Genomic Analysis of Calderihabitans maritimus KKC1, a Thermophilic, Hydrogenogenic, Carboxydotrophic Bacterium Isolated from Marine Sediment.</title>
        <authorList>
            <person name="Omae K."/>
            <person name="Yoneda Y."/>
            <person name="Fukuyama Y."/>
            <person name="Yoshida T."/>
            <person name="Sako Y."/>
        </authorList>
    </citation>
    <scope>NUCLEOTIDE SEQUENCE [LARGE SCALE GENOMIC DNA]</scope>
    <source>
        <strain evidence="2">KKC1</strain>
    </source>
</reference>
<protein>
    <submittedName>
        <fullName evidence="1">Uncharacterized protein</fullName>
    </submittedName>
</protein>
<comment type="caution">
    <text evidence="1">The sequence shown here is derived from an EMBL/GenBank/DDBJ whole genome shotgun (WGS) entry which is preliminary data.</text>
</comment>
<organism evidence="1 2">
    <name type="scientific">Calderihabitans maritimus</name>
    <dbReference type="NCBI Taxonomy" id="1246530"/>
    <lineage>
        <taxon>Bacteria</taxon>
        <taxon>Bacillati</taxon>
        <taxon>Bacillota</taxon>
        <taxon>Clostridia</taxon>
        <taxon>Neomoorellales</taxon>
        <taxon>Calderihabitantaceae</taxon>
        <taxon>Calderihabitans</taxon>
    </lineage>
</organism>
<keyword evidence="2" id="KW-1185">Reference proteome</keyword>
<evidence type="ECO:0000313" key="2">
    <source>
        <dbReference type="Proteomes" id="UP000197032"/>
    </source>
</evidence>
<dbReference type="Proteomes" id="UP000197032">
    <property type="component" value="Unassembled WGS sequence"/>
</dbReference>
<proteinExistence type="predicted"/>
<dbReference type="EMBL" id="BDGJ01000125">
    <property type="protein sequence ID" value="GAW93250.1"/>
    <property type="molecule type" value="Genomic_DNA"/>
</dbReference>
<evidence type="ECO:0000313" key="1">
    <source>
        <dbReference type="EMBL" id="GAW93250.1"/>
    </source>
</evidence>
<name>A0A1Z5HVD8_9FIRM</name>
<accession>A0A1Z5HVD8</accession>
<sequence>MPKVKFTEEAKKYILQKGGEVTIDIMKVGGG</sequence>
<dbReference type="AlphaFoldDB" id="A0A1Z5HVD8"/>